<evidence type="ECO:0000256" key="3">
    <source>
        <dbReference type="ARBA" id="ARBA00022664"/>
    </source>
</evidence>
<dbReference type="PANTHER" id="PTHR15588:SF8">
    <property type="entry name" value="U6 SNRNA-ASSOCIATED SM-LIKE PROTEIN LSM1"/>
    <property type="match status" value="1"/>
</dbReference>
<evidence type="ECO:0000313" key="10">
    <source>
        <dbReference type="Proteomes" id="UP000006906"/>
    </source>
</evidence>
<dbReference type="PANTHER" id="PTHR15588">
    <property type="entry name" value="LSM1"/>
    <property type="match status" value="1"/>
</dbReference>
<evidence type="ECO:0000256" key="6">
    <source>
        <dbReference type="ARBA" id="ARBA00058260"/>
    </source>
</evidence>
<evidence type="ECO:0000256" key="1">
    <source>
        <dbReference type="ARBA" id="ARBA00006850"/>
    </source>
</evidence>
<dbReference type="InterPro" id="IPR044642">
    <property type="entry name" value="PTHR15588"/>
</dbReference>
<evidence type="ECO:0000256" key="7">
    <source>
        <dbReference type="RuleBase" id="RU365047"/>
    </source>
</evidence>
<reference evidence="9 10" key="1">
    <citation type="journal article" date="2007" name="Science">
        <title>The Chlamydomonas genome reveals the evolution of key animal and plant functions.</title>
        <authorList>
            <person name="Merchant S.S."/>
            <person name="Prochnik S.E."/>
            <person name="Vallon O."/>
            <person name="Harris E.H."/>
            <person name="Karpowicz S.J."/>
            <person name="Witman G.B."/>
            <person name="Terry A."/>
            <person name="Salamov A."/>
            <person name="Fritz-Laylin L.K."/>
            <person name="Marechal-Drouard L."/>
            <person name="Marshall W.F."/>
            <person name="Qu L.H."/>
            <person name="Nelson D.R."/>
            <person name="Sanderfoot A.A."/>
            <person name="Spalding M.H."/>
            <person name="Kapitonov V.V."/>
            <person name="Ren Q."/>
            <person name="Ferris P."/>
            <person name="Lindquist E."/>
            <person name="Shapiro H."/>
            <person name="Lucas S.M."/>
            <person name="Grimwood J."/>
            <person name="Schmutz J."/>
            <person name="Cardol P."/>
            <person name="Cerutti H."/>
            <person name="Chanfreau G."/>
            <person name="Chen C.L."/>
            <person name="Cognat V."/>
            <person name="Croft M.T."/>
            <person name="Dent R."/>
            <person name="Dutcher S."/>
            <person name="Fernandez E."/>
            <person name="Fukuzawa H."/>
            <person name="Gonzalez-Ballester D."/>
            <person name="Gonzalez-Halphen D."/>
            <person name="Hallmann A."/>
            <person name="Hanikenne M."/>
            <person name="Hippler M."/>
            <person name="Inwood W."/>
            <person name="Jabbari K."/>
            <person name="Kalanon M."/>
            <person name="Kuras R."/>
            <person name="Lefebvre P.A."/>
            <person name="Lemaire S.D."/>
            <person name="Lobanov A.V."/>
            <person name="Lohr M."/>
            <person name="Manuell A."/>
            <person name="Meier I."/>
            <person name="Mets L."/>
            <person name="Mittag M."/>
            <person name="Mittelmeier T."/>
            <person name="Moroney J.V."/>
            <person name="Moseley J."/>
            <person name="Napoli C."/>
            <person name="Nedelcu A.M."/>
            <person name="Niyogi K."/>
            <person name="Novoselov S.V."/>
            <person name="Paulsen I.T."/>
            <person name="Pazour G."/>
            <person name="Purton S."/>
            <person name="Ral J.P."/>
            <person name="Riano-Pachon D.M."/>
            <person name="Riekhof W."/>
            <person name="Rymarquis L."/>
            <person name="Schroda M."/>
            <person name="Stern D."/>
            <person name="Umen J."/>
            <person name="Willows R."/>
            <person name="Wilson N."/>
            <person name="Zimmer S.L."/>
            <person name="Allmer J."/>
            <person name="Balk J."/>
            <person name="Bisova K."/>
            <person name="Chen C.J."/>
            <person name="Elias M."/>
            <person name="Gendler K."/>
            <person name="Hauser C."/>
            <person name="Lamb M.R."/>
            <person name="Ledford H."/>
            <person name="Long J.C."/>
            <person name="Minagawa J."/>
            <person name="Page M.D."/>
            <person name="Pan J."/>
            <person name="Pootakham W."/>
            <person name="Roje S."/>
            <person name="Rose A."/>
            <person name="Stahlberg E."/>
            <person name="Terauchi A.M."/>
            <person name="Yang P."/>
            <person name="Ball S."/>
            <person name="Bowler C."/>
            <person name="Dieckmann C.L."/>
            <person name="Gladyshev V.N."/>
            <person name="Green P."/>
            <person name="Jorgensen R."/>
            <person name="Mayfield S."/>
            <person name="Mueller-Roeber B."/>
            <person name="Rajamani S."/>
            <person name="Sayre R.T."/>
            <person name="Brokstein P."/>
            <person name="Dubchak I."/>
            <person name="Goodstein D."/>
            <person name="Hornick L."/>
            <person name="Huang Y.W."/>
            <person name="Jhaveri J."/>
            <person name="Luo Y."/>
            <person name="Martinez D."/>
            <person name="Ngau W.C."/>
            <person name="Otillar B."/>
            <person name="Poliakov A."/>
            <person name="Porter A."/>
            <person name="Szajkowski L."/>
            <person name="Werner G."/>
            <person name="Zhou K."/>
            <person name="Grigoriev I.V."/>
            <person name="Rokhsar D.S."/>
            <person name="Grossman A.R."/>
        </authorList>
    </citation>
    <scope>NUCLEOTIDE SEQUENCE [LARGE SCALE GENOMIC DNA]</scope>
    <source>
        <strain evidence="10">CC-503</strain>
    </source>
</reference>
<dbReference type="PROSITE" id="PS52002">
    <property type="entry name" value="SM"/>
    <property type="match status" value="1"/>
</dbReference>
<evidence type="ECO:0000256" key="5">
    <source>
        <dbReference type="ARBA" id="ARBA00023274"/>
    </source>
</evidence>
<dbReference type="GO" id="GO:1990726">
    <property type="term" value="C:Lsm1-7-Pat1 complex"/>
    <property type="evidence" value="ECO:0000318"/>
    <property type="project" value="GO_Central"/>
</dbReference>
<feature type="domain" description="Sm" evidence="8">
    <location>
        <begin position="9"/>
        <end position="84"/>
    </location>
</feature>
<evidence type="ECO:0000256" key="2">
    <source>
        <dbReference type="ARBA" id="ARBA00022490"/>
    </source>
</evidence>
<dbReference type="SUPFAM" id="SSF50182">
    <property type="entry name" value="Sm-like ribonucleoproteins"/>
    <property type="match status" value="1"/>
</dbReference>
<sequence length="126" mass="13904">MASLQEVPLPGTALAEELDQRLLVVLRDGRKLLGTLRSFDQFANLVIEGAVERIIVGEQFGDIPMGLQIIRAENVVLLGRVDEAIDAPEGLTRIPAAQIKEAQKGEKELNKLKSTIRARMDFLDLD</sequence>
<organism evidence="9 10">
    <name type="scientific">Chlamydomonas reinhardtii</name>
    <name type="common">Chlamydomonas smithii</name>
    <dbReference type="NCBI Taxonomy" id="3055"/>
    <lineage>
        <taxon>Eukaryota</taxon>
        <taxon>Viridiplantae</taxon>
        <taxon>Chlorophyta</taxon>
        <taxon>core chlorophytes</taxon>
        <taxon>Chlorophyceae</taxon>
        <taxon>CS clade</taxon>
        <taxon>Chlamydomonadales</taxon>
        <taxon>Chlamydomonadaceae</taxon>
        <taxon>Chlamydomonas</taxon>
    </lineage>
</organism>
<comment type="subunit">
    <text evidence="7">Component of the heptameric LSM1-LSM7 complex that forms a seven-membered ring structure with a donut shape.</text>
</comment>
<dbReference type="OrthoDB" id="10263346at2759"/>
<dbReference type="HOGENOM" id="CLU_076902_0_2_1"/>
<proteinExistence type="inferred from homology"/>
<dbReference type="GO" id="GO:0003729">
    <property type="term" value="F:mRNA binding"/>
    <property type="evidence" value="ECO:0000318"/>
    <property type="project" value="GO_Central"/>
</dbReference>
<keyword evidence="2 7" id="KW-0963">Cytoplasm</keyword>
<dbReference type="InParanoid" id="A8IVB1"/>
<dbReference type="GO" id="GO:0000932">
    <property type="term" value="C:P-body"/>
    <property type="evidence" value="ECO:0000318"/>
    <property type="project" value="GO_Central"/>
</dbReference>
<dbReference type="Pfam" id="PF01423">
    <property type="entry name" value="LSM"/>
    <property type="match status" value="1"/>
</dbReference>
<dbReference type="InterPro" id="IPR034104">
    <property type="entry name" value="Lsm1"/>
</dbReference>
<comment type="similarity">
    <text evidence="1 7">Belongs to the snRNP Sm proteins family.</text>
</comment>
<accession>A8IVB1</accession>
<comment type="subcellular location">
    <subcellularLocation>
        <location evidence="7">Cytoplasm</location>
    </subcellularLocation>
    <subcellularLocation>
        <location evidence="7">Cytoplasm</location>
        <location evidence="7">P-body</location>
    </subcellularLocation>
</comment>
<evidence type="ECO:0000259" key="8">
    <source>
        <dbReference type="PROSITE" id="PS52002"/>
    </source>
</evidence>
<gene>
    <name evidence="7" type="primary">LSM1</name>
    <name evidence="9" type="ORF">CHLRE_12g538750v5</name>
</gene>
<dbReference type="Gramene" id="PNW75731">
    <property type="protein sequence ID" value="PNW75731"/>
    <property type="gene ID" value="CHLRE_12g538750v5"/>
</dbReference>
<keyword evidence="10" id="KW-1185">Reference proteome</keyword>
<dbReference type="eggNOG" id="KOG1782">
    <property type="taxonomic scope" value="Eukaryota"/>
</dbReference>
<dbReference type="FunCoup" id="A8IVB1">
    <property type="interactions" value="2049"/>
</dbReference>
<dbReference type="RefSeq" id="XP_001692854.1">
    <property type="nucleotide sequence ID" value="XM_001692802.1"/>
</dbReference>
<evidence type="ECO:0000256" key="4">
    <source>
        <dbReference type="ARBA" id="ARBA00022884"/>
    </source>
</evidence>
<dbReference type="FunFam" id="2.30.30.100:FF:000029">
    <property type="entry name" value="U6 snRNA-associated Sm-like protein LSm1"/>
    <property type="match status" value="1"/>
</dbReference>
<dbReference type="GO" id="GO:0000290">
    <property type="term" value="P:deadenylation-dependent decapping of nuclear-transcribed mRNA"/>
    <property type="evidence" value="ECO:0000318"/>
    <property type="project" value="GO_Central"/>
</dbReference>
<dbReference type="InterPro" id="IPR010920">
    <property type="entry name" value="LSM_dom_sf"/>
</dbReference>
<dbReference type="GO" id="GO:1990904">
    <property type="term" value="C:ribonucleoprotein complex"/>
    <property type="evidence" value="ECO:0007669"/>
    <property type="project" value="UniProtKB-KW"/>
</dbReference>
<dbReference type="EMBL" id="CM008973">
    <property type="protein sequence ID" value="PNW75731.1"/>
    <property type="molecule type" value="Genomic_DNA"/>
</dbReference>
<comment type="function">
    <text evidence="6">Component of the cytoplasmic LSM1-LSM7 complex which is involved in mRNA degradation by promoting decapping and leading to accurate 5'-3' mRNA decay. LSM1A and LSM1B are essential for the formation of the cytoplasmic LSM1-LSM7 complex which regulates developmental gene expression by the decapping of specific development-related transcripts. Required for P-body formation during heat stress.</text>
</comment>
<name>A8IVB1_CHLRE</name>
<dbReference type="GO" id="GO:0009631">
    <property type="term" value="P:cold acclimation"/>
    <property type="evidence" value="ECO:0007669"/>
    <property type="project" value="UniProtKB-ARBA"/>
</dbReference>
<protein>
    <recommendedName>
        <fullName evidence="7">U6 snRNA-associated Sm-like protein LSm1</fullName>
    </recommendedName>
</protein>
<keyword evidence="4 7" id="KW-0694">RNA-binding</keyword>
<dbReference type="Gene3D" id="2.30.30.100">
    <property type="match status" value="1"/>
</dbReference>
<keyword evidence="5 7" id="KW-0687">Ribonucleoprotein</keyword>
<dbReference type="GO" id="GO:0042538">
    <property type="term" value="P:hyperosmotic salinity response"/>
    <property type="evidence" value="ECO:0007669"/>
    <property type="project" value="UniProtKB-ARBA"/>
</dbReference>
<dbReference type="InterPro" id="IPR001163">
    <property type="entry name" value="Sm_dom_euk/arc"/>
</dbReference>
<dbReference type="GeneID" id="5718440"/>
<dbReference type="SMART" id="SM00651">
    <property type="entry name" value="Sm"/>
    <property type="match status" value="1"/>
</dbReference>
<keyword evidence="3 7" id="KW-0507">mRNA processing</keyword>
<dbReference type="KEGG" id="cre:CHLRE_12g538750v5"/>
<dbReference type="GO" id="GO:0006397">
    <property type="term" value="P:mRNA processing"/>
    <property type="evidence" value="ECO:0007669"/>
    <property type="project" value="UniProtKB-UniRule"/>
</dbReference>
<dbReference type="InterPro" id="IPR047575">
    <property type="entry name" value="Sm"/>
</dbReference>
<dbReference type="STRING" id="3055.A8IVB1"/>
<dbReference type="PaxDb" id="3055-EDP03423"/>
<evidence type="ECO:0000313" key="9">
    <source>
        <dbReference type="EMBL" id="PNW75731.1"/>
    </source>
</evidence>
<dbReference type="AlphaFoldDB" id="A8IVB1"/>
<dbReference type="Proteomes" id="UP000006906">
    <property type="component" value="Chromosome 12"/>
</dbReference>
<dbReference type="CDD" id="cd01728">
    <property type="entry name" value="LSm1"/>
    <property type="match status" value="1"/>
</dbReference>
<dbReference type="OMA" id="IGYLRCV"/>